<sequence length="111" mass="12388">MENQLNRALKKRLMYLENKDGAIDGVPVRIGWVTFPRSGRSVRYRGRVLLRVGGRGLRGNYIDEASGEEFWVSGVKRRGSNVDPHRPVAVCVGEDAHDACARSRRDPLAAV</sequence>
<dbReference type="EMBL" id="JAMZEK010000001">
    <property type="protein sequence ID" value="MCP1373691.1"/>
    <property type="molecule type" value="Genomic_DNA"/>
</dbReference>
<organism evidence="1 2">
    <name type="scientific">Dyella lutea</name>
    <dbReference type="NCBI Taxonomy" id="2950441"/>
    <lineage>
        <taxon>Bacteria</taxon>
        <taxon>Pseudomonadati</taxon>
        <taxon>Pseudomonadota</taxon>
        <taxon>Gammaproteobacteria</taxon>
        <taxon>Lysobacterales</taxon>
        <taxon>Rhodanobacteraceae</taxon>
        <taxon>Dyella</taxon>
    </lineage>
</organism>
<dbReference type="RefSeq" id="WP_253565459.1">
    <property type="nucleotide sequence ID" value="NZ_JAMZEK010000001.1"/>
</dbReference>
<dbReference type="Proteomes" id="UP001204615">
    <property type="component" value="Unassembled WGS sequence"/>
</dbReference>
<evidence type="ECO:0000313" key="2">
    <source>
        <dbReference type="Proteomes" id="UP001204615"/>
    </source>
</evidence>
<protein>
    <submittedName>
        <fullName evidence="1">Uncharacterized protein</fullName>
    </submittedName>
</protein>
<reference evidence="1 2" key="1">
    <citation type="submission" date="2022-06" db="EMBL/GenBank/DDBJ databases">
        <title>Dyella sp. Sa strain:Sa Genome sequencing.</title>
        <authorList>
            <person name="Park S."/>
        </authorList>
    </citation>
    <scope>NUCLEOTIDE SEQUENCE [LARGE SCALE GENOMIC DNA]</scope>
    <source>
        <strain evidence="1 2">Sa</strain>
    </source>
</reference>
<keyword evidence="2" id="KW-1185">Reference proteome</keyword>
<accession>A0ABT1F8I1</accession>
<comment type="caution">
    <text evidence="1">The sequence shown here is derived from an EMBL/GenBank/DDBJ whole genome shotgun (WGS) entry which is preliminary data.</text>
</comment>
<gene>
    <name evidence="1" type="ORF">NC595_06410</name>
</gene>
<proteinExistence type="predicted"/>
<name>A0ABT1F8I1_9GAMM</name>
<evidence type="ECO:0000313" key="1">
    <source>
        <dbReference type="EMBL" id="MCP1373691.1"/>
    </source>
</evidence>